<comment type="caution">
    <text evidence="5">The sequence shown here is derived from an EMBL/GenBank/DDBJ whole genome shotgun (WGS) entry which is preliminary data.</text>
</comment>
<evidence type="ECO:0000313" key="5">
    <source>
        <dbReference type="EMBL" id="EFH92697.1"/>
    </source>
</evidence>
<evidence type="ECO:0000256" key="3">
    <source>
        <dbReference type="ARBA" id="ARBA00022729"/>
    </source>
</evidence>
<comment type="similarity">
    <text evidence="1">Belongs to the bacterial solute-binding protein 9 family.</text>
</comment>
<proteinExistence type="inferred from homology"/>
<evidence type="ECO:0000256" key="2">
    <source>
        <dbReference type="ARBA" id="ARBA00022448"/>
    </source>
</evidence>
<reference evidence="5" key="1">
    <citation type="submission" date="2010-05" db="EMBL/GenBank/DDBJ databases">
        <authorList>
            <person name="Muzny D."/>
            <person name="Qin X."/>
            <person name="Buhay C."/>
            <person name="Dugan-Rocha S."/>
            <person name="Ding Y."/>
            <person name="Chen G."/>
            <person name="Hawes A."/>
            <person name="Holder M."/>
            <person name="Jhangiani S."/>
            <person name="Johnson A."/>
            <person name="Khan Z."/>
            <person name="Li Z."/>
            <person name="Liu W."/>
            <person name="Liu X."/>
            <person name="Perez L."/>
            <person name="Shen H."/>
            <person name="Wang Q."/>
            <person name="Watt J."/>
            <person name="Xi L."/>
            <person name="Xin Y."/>
            <person name="Zhou J."/>
            <person name="Deng J."/>
            <person name="Jiang H."/>
            <person name="Liu Y."/>
            <person name="Qu J."/>
            <person name="Song X.-Z."/>
            <person name="Zhang L."/>
            <person name="Villasana D."/>
            <person name="Johnson A."/>
            <person name="Liu J."/>
            <person name="Liyanage D."/>
            <person name="Lorensuhewa L."/>
            <person name="Robinson T."/>
            <person name="Song A."/>
            <person name="Song B.-B."/>
            <person name="Dinh H."/>
            <person name="Thornton R."/>
            <person name="Coyle M."/>
            <person name="Francisco L."/>
            <person name="Jackson L."/>
            <person name="Javaid M."/>
            <person name="Korchina V."/>
            <person name="Kovar C."/>
            <person name="Mata R."/>
            <person name="Mathew T."/>
            <person name="Ngo R."/>
            <person name="Nguyen L."/>
            <person name="Nguyen N."/>
            <person name="Okwuonu G."/>
            <person name="Ongeri F."/>
            <person name="Pham C."/>
            <person name="Simmons D."/>
            <person name="Wilczek-Boney K."/>
            <person name="Hale W."/>
            <person name="Jakkamsetti A."/>
            <person name="Pham P."/>
            <person name="Ruth R."/>
            <person name="San Lucas F."/>
            <person name="Warren J."/>
            <person name="Zhang J."/>
            <person name="Zhao Z."/>
            <person name="Zhou C."/>
            <person name="Zhu D."/>
            <person name="Lee S."/>
            <person name="Bess C."/>
            <person name="Blankenburg K."/>
            <person name="Forbes L."/>
            <person name="Fu Q."/>
            <person name="Gubbala S."/>
            <person name="Hirani K."/>
            <person name="Jayaseelan J.C."/>
            <person name="Lara F."/>
            <person name="Munidasa M."/>
            <person name="Palculict T."/>
            <person name="Patil S."/>
            <person name="Pu L.-L."/>
            <person name="Saada N."/>
            <person name="Tang L."/>
            <person name="Weissenberger G."/>
            <person name="Zhu Y."/>
            <person name="Hemphill L."/>
            <person name="Shang Y."/>
            <person name="Youmans B."/>
            <person name="Ayvaz T."/>
            <person name="Ross M."/>
            <person name="Santibanez J."/>
            <person name="Aqrawi P."/>
            <person name="Gross S."/>
            <person name="Joshi V."/>
            <person name="Fowler G."/>
            <person name="Nazareth L."/>
            <person name="Reid J."/>
            <person name="Worley K."/>
            <person name="Petrosino J."/>
            <person name="Highlander S."/>
            <person name="Gibbs R."/>
        </authorList>
    </citation>
    <scope>NUCLEOTIDE SEQUENCE [LARGE SCALE GENOMIC DNA]</scope>
    <source>
        <strain evidence="5">ATCC 53516</strain>
    </source>
</reference>
<dbReference type="PANTHER" id="PTHR42953">
    <property type="entry name" value="HIGH-AFFINITY ZINC UPTAKE SYSTEM PROTEIN ZNUA-RELATED"/>
    <property type="match status" value="1"/>
</dbReference>
<sequence length="368" mass="42542">MIMQIICINKLLCGGFMKKIYRILLLALMIGVASGCTRQNNDVNNQKVQEQKEKSDDKSTEKSDSKKLYVSFYPIEYMAKEIAKDKIDVVNVMPKGATVHDWEPTAQDIKNLSDSKMLIVNGLGLEGWLEDVKSSLKNTEIIDSSTNIDKIKAEEEHDHDHDHEEHDHDHDHEEKGHDHDHEEKEHDHDHEHHHHGEFDPHVWMSPKQARIQMKNVYEAIVKFDSENKDFYEKNYKELDKKFEDLDKKYTEVLAPQKDKYFIVPHEAFGYLARDYEINQVPIEGINSDSEPDLNKMKELTNFAKSHKINTVFYEMGESDKIANSLAKEINAKTAGLSTIEAKTQDIEDGKDNYFSLLEKNLDAISQAK</sequence>
<evidence type="ECO:0000256" key="4">
    <source>
        <dbReference type="SAM" id="MobiDB-lite"/>
    </source>
</evidence>
<dbReference type="AlphaFoldDB" id="D6SB47"/>
<dbReference type="EMBL" id="ACHM02000003">
    <property type="protein sequence ID" value="EFH92697.1"/>
    <property type="molecule type" value="Genomic_DNA"/>
</dbReference>
<accession>D6SB47</accession>
<dbReference type="Gene3D" id="3.40.50.1980">
    <property type="entry name" value="Nitrogenase molybdenum iron protein domain"/>
    <property type="match status" value="3"/>
</dbReference>
<feature type="compositionally biased region" description="Basic and acidic residues" evidence="4">
    <location>
        <begin position="49"/>
        <end position="62"/>
    </location>
</feature>
<dbReference type="InterPro" id="IPR006127">
    <property type="entry name" value="ZnuA-like"/>
</dbReference>
<dbReference type="STRING" id="525282.HMPREF0391_11669"/>
<gene>
    <name evidence="5" type="ORF">HMPREF0391_11669</name>
</gene>
<dbReference type="Proteomes" id="UP000004063">
    <property type="component" value="Chromosome"/>
</dbReference>
<dbReference type="Pfam" id="PF01297">
    <property type="entry name" value="ZnuA"/>
    <property type="match status" value="1"/>
</dbReference>
<dbReference type="eggNOG" id="COG0803">
    <property type="taxonomic scope" value="Bacteria"/>
</dbReference>
<dbReference type="InterPro" id="IPR050492">
    <property type="entry name" value="Bact_metal-bind_prot9"/>
</dbReference>
<dbReference type="PANTHER" id="PTHR42953:SF3">
    <property type="entry name" value="HIGH-AFFINITY ZINC UPTAKE SYSTEM PROTEIN ZNUA"/>
    <property type="match status" value="1"/>
</dbReference>
<feature type="region of interest" description="Disordered" evidence="4">
    <location>
        <begin position="156"/>
        <end position="200"/>
    </location>
</feature>
<protein>
    <submittedName>
        <fullName evidence="5">ABC transporter, substrate-binding protein</fullName>
    </submittedName>
</protein>
<dbReference type="GO" id="GO:0030001">
    <property type="term" value="P:metal ion transport"/>
    <property type="evidence" value="ECO:0007669"/>
    <property type="project" value="InterPro"/>
</dbReference>
<keyword evidence="3" id="KW-0732">Signal</keyword>
<name>D6SB47_FINMA</name>
<dbReference type="HOGENOM" id="CLU_016838_1_0_9"/>
<dbReference type="SUPFAM" id="SSF53807">
    <property type="entry name" value="Helical backbone' metal receptor"/>
    <property type="match status" value="1"/>
</dbReference>
<evidence type="ECO:0000256" key="1">
    <source>
        <dbReference type="ARBA" id="ARBA00011028"/>
    </source>
</evidence>
<organism evidence="5">
    <name type="scientific">Finegoldia magna ATCC 53516</name>
    <dbReference type="NCBI Taxonomy" id="525282"/>
    <lineage>
        <taxon>Bacteria</taxon>
        <taxon>Bacillati</taxon>
        <taxon>Bacillota</taxon>
        <taxon>Tissierellia</taxon>
        <taxon>Tissierellales</taxon>
        <taxon>Peptoniphilaceae</taxon>
        <taxon>Finegoldia</taxon>
    </lineage>
</organism>
<dbReference type="GO" id="GO:0046872">
    <property type="term" value="F:metal ion binding"/>
    <property type="evidence" value="ECO:0007669"/>
    <property type="project" value="InterPro"/>
</dbReference>
<feature type="region of interest" description="Disordered" evidence="4">
    <location>
        <begin position="43"/>
        <end position="62"/>
    </location>
</feature>
<keyword evidence="2" id="KW-0813">Transport</keyword>